<dbReference type="GO" id="GO:0008817">
    <property type="term" value="F:corrinoid adenosyltransferase activity"/>
    <property type="evidence" value="ECO:0007669"/>
    <property type="project" value="UniProtKB-UniRule"/>
</dbReference>
<dbReference type="Proteomes" id="UP000297225">
    <property type="component" value="Unassembled WGS sequence"/>
</dbReference>
<evidence type="ECO:0000256" key="6">
    <source>
        <dbReference type="RuleBase" id="RU366026"/>
    </source>
</evidence>
<dbReference type="InterPro" id="IPR029499">
    <property type="entry name" value="PduO-typ"/>
</dbReference>
<dbReference type="PANTHER" id="PTHR12213:SF0">
    <property type="entry name" value="CORRINOID ADENOSYLTRANSFERASE MMAB"/>
    <property type="match status" value="1"/>
</dbReference>
<evidence type="ECO:0000256" key="4">
    <source>
        <dbReference type="ARBA" id="ARBA00022741"/>
    </source>
</evidence>
<feature type="domain" description="Cobalamin adenosyltransferase-like" evidence="7">
    <location>
        <begin position="6"/>
        <end position="176"/>
    </location>
</feature>
<dbReference type="FunFam" id="1.20.1200.10:FF:000001">
    <property type="entry name" value="Cob(I)yrinic acid a,c-diamide adenosyltransferase"/>
    <property type="match status" value="1"/>
</dbReference>
<comment type="subunit">
    <text evidence="2">Homotrimer.</text>
</comment>
<evidence type="ECO:0000259" key="7">
    <source>
        <dbReference type="Pfam" id="PF01923"/>
    </source>
</evidence>
<dbReference type="InterPro" id="IPR016030">
    <property type="entry name" value="CblAdoTrfase-like"/>
</dbReference>
<keyword evidence="3 6" id="KW-0808">Transferase</keyword>
<dbReference type="OrthoDB" id="9778896at2"/>
<gene>
    <name evidence="8" type="ORF">E4P47_06695</name>
</gene>
<dbReference type="PANTHER" id="PTHR12213">
    <property type="entry name" value="CORRINOID ADENOSYLTRANSFERASE"/>
    <property type="match status" value="1"/>
</dbReference>
<comment type="caution">
    <text evidence="8">The sequence shown here is derived from an EMBL/GenBank/DDBJ whole genome shotgun (WGS) entry which is preliminary data.</text>
</comment>
<keyword evidence="5 6" id="KW-0067">ATP-binding</keyword>
<evidence type="ECO:0000256" key="3">
    <source>
        <dbReference type="ARBA" id="ARBA00022679"/>
    </source>
</evidence>
<dbReference type="STRING" id="1122973.GCA_000379925_01077"/>
<dbReference type="AlphaFoldDB" id="A0A4Y8WN89"/>
<dbReference type="GO" id="GO:0009236">
    <property type="term" value="P:cobalamin biosynthetic process"/>
    <property type="evidence" value="ECO:0007669"/>
    <property type="project" value="UniProtKB-UniRule"/>
</dbReference>
<dbReference type="SUPFAM" id="SSF89028">
    <property type="entry name" value="Cobalamin adenosyltransferase-like"/>
    <property type="match status" value="1"/>
</dbReference>
<dbReference type="UniPathway" id="UPA00148">
    <property type="reaction ID" value="UER00233"/>
</dbReference>
<dbReference type="InterPro" id="IPR036451">
    <property type="entry name" value="CblAdoTrfase-like_sf"/>
</dbReference>
<name>A0A4Y8WN89_9PORP</name>
<evidence type="ECO:0000313" key="8">
    <source>
        <dbReference type="EMBL" id="TFH94639.1"/>
    </source>
</evidence>
<comment type="pathway">
    <text evidence="6">Cofactor biosynthesis; adenosylcobalamin biosynthesis; adenosylcobalamin from cob(II)yrinate a,c-diamide: step 2/7.</text>
</comment>
<evidence type="ECO:0000313" key="9">
    <source>
        <dbReference type="Proteomes" id="UP000297225"/>
    </source>
</evidence>
<evidence type="ECO:0000256" key="1">
    <source>
        <dbReference type="ARBA" id="ARBA00007487"/>
    </source>
</evidence>
<comment type="similarity">
    <text evidence="1 6">Belongs to the Cob(I)alamin adenosyltransferase family.</text>
</comment>
<reference evidence="8 9" key="1">
    <citation type="submission" date="2019-03" db="EMBL/GenBank/DDBJ databases">
        <title>Porphyromonas levii Isolated from the Uterus of Dairy Cows.</title>
        <authorList>
            <person name="Francis A.M."/>
        </authorList>
    </citation>
    <scope>NUCLEOTIDE SEQUENCE [LARGE SCALE GENOMIC DNA]</scope>
    <source>
        <strain evidence="8 9">AF5678</strain>
    </source>
</reference>
<keyword evidence="4 6" id="KW-0547">Nucleotide-binding</keyword>
<dbReference type="Gene3D" id="1.20.1200.10">
    <property type="entry name" value="Cobalamin adenosyltransferase-like"/>
    <property type="match status" value="1"/>
</dbReference>
<sequence>MKRSSVYTRGGDKGRTSLMSGQRISKGSLRLNTYGSVDELNSFVGLLRALTPSEIGQDVTLAMIQDRLFTCGSYLAADFRGQKKEFDLPSGVTDEDIKTLEHQIDVMDSELPKLTEFIIPAGGQAASMAHVCRTVTRRTERAIYLLLDTDPEADVEAGVKNFINRLSDYFFVLARVLARHENGEEVTWKRFRD</sequence>
<dbReference type="EC" id="2.5.1.17" evidence="6"/>
<keyword evidence="9" id="KW-1185">Reference proteome</keyword>
<dbReference type="EMBL" id="SPNC01000100">
    <property type="protein sequence ID" value="TFH94639.1"/>
    <property type="molecule type" value="Genomic_DNA"/>
</dbReference>
<dbReference type="NCBIfam" id="TIGR00636">
    <property type="entry name" value="PduO_Nterm"/>
    <property type="match status" value="1"/>
</dbReference>
<dbReference type="Pfam" id="PF01923">
    <property type="entry name" value="Cob_adeno_trans"/>
    <property type="match status" value="1"/>
</dbReference>
<protein>
    <recommendedName>
        <fullName evidence="6">Corrinoid adenosyltransferase</fullName>
        <ecNumber evidence="6">2.5.1.17</ecNumber>
    </recommendedName>
    <alternativeName>
        <fullName evidence="6">Cob(II)alamin adenosyltransferase</fullName>
    </alternativeName>
    <alternativeName>
        <fullName evidence="6">Cob(II)yrinic acid a,c-diamide adenosyltransferase</fullName>
    </alternativeName>
    <alternativeName>
        <fullName evidence="6">Cobinamide/cobalamin adenosyltransferase</fullName>
    </alternativeName>
</protein>
<comment type="catalytic activity">
    <reaction evidence="6">
        <text>2 cob(II)yrinate a,c diamide + reduced [electron-transfer flavoprotein] + 2 ATP = 2 adenosylcob(III)yrinate a,c-diamide + 2 triphosphate + oxidized [electron-transfer flavoprotein] + 3 H(+)</text>
        <dbReference type="Rhea" id="RHEA:11528"/>
        <dbReference type="Rhea" id="RHEA-COMP:10685"/>
        <dbReference type="Rhea" id="RHEA-COMP:10686"/>
        <dbReference type="ChEBI" id="CHEBI:15378"/>
        <dbReference type="ChEBI" id="CHEBI:18036"/>
        <dbReference type="ChEBI" id="CHEBI:30616"/>
        <dbReference type="ChEBI" id="CHEBI:57692"/>
        <dbReference type="ChEBI" id="CHEBI:58307"/>
        <dbReference type="ChEBI" id="CHEBI:58503"/>
        <dbReference type="ChEBI" id="CHEBI:58537"/>
        <dbReference type="EC" id="2.5.1.17"/>
    </reaction>
</comment>
<proteinExistence type="inferred from homology"/>
<organism evidence="8 9">
    <name type="scientific">Porphyromonas levii</name>
    <dbReference type="NCBI Taxonomy" id="28114"/>
    <lineage>
        <taxon>Bacteria</taxon>
        <taxon>Pseudomonadati</taxon>
        <taxon>Bacteroidota</taxon>
        <taxon>Bacteroidia</taxon>
        <taxon>Bacteroidales</taxon>
        <taxon>Porphyromonadaceae</taxon>
        <taxon>Porphyromonas</taxon>
    </lineage>
</organism>
<evidence type="ECO:0000256" key="5">
    <source>
        <dbReference type="ARBA" id="ARBA00022840"/>
    </source>
</evidence>
<dbReference type="GO" id="GO:0005524">
    <property type="term" value="F:ATP binding"/>
    <property type="evidence" value="ECO:0007669"/>
    <property type="project" value="UniProtKB-UniRule"/>
</dbReference>
<accession>A0A4Y8WN89</accession>
<comment type="catalytic activity">
    <reaction evidence="6">
        <text>2 cob(II)alamin + reduced [electron-transfer flavoprotein] + 2 ATP = 2 adenosylcob(III)alamin + 2 triphosphate + oxidized [electron-transfer flavoprotein] + 3 H(+)</text>
        <dbReference type="Rhea" id="RHEA:28671"/>
        <dbReference type="Rhea" id="RHEA-COMP:10685"/>
        <dbReference type="Rhea" id="RHEA-COMP:10686"/>
        <dbReference type="ChEBI" id="CHEBI:15378"/>
        <dbReference type="ChEBI" id="CHEBI:16304"/>
        <dbReference type="ChEBI" id="CHEBI:18036"/>
        <dbReference type="ChEBI" id="CHEBI:18408"/>
        <dbReference type="ChEBI" id="CHEBI:30616"/>
        <dbReference type="ChEBI" id="CHEBI:57692"/>
        <dbReference type="ChEBI" id="CHEBI:58307"/>
        <dbReference type="EC" id="2.5.1.17"/>
    </reaction>
</comment>
<keyword evidence="6" id="KW-0169">Cobalamin biosynthesis</keyword>
<evidence type="ECO:0000256" key="2">
    <source>
        <dbReference type="ARBA" id="ARBA00011233"/>
    </source>
</evidence>